<dbReference type="AlphaFoldDB" id="A0A182QKU7"/>
<evidence type="ECO:0000256" key="2">
    <source>
        <dbReference type="SAM" id="Phobius"/>
    </source>
</evidence>
<feature type="transmembrane region" description="Helical" evidence="2">
    <location>
        <begin position="276"/>
        <end position="296"/>
    </location>
</feature>
<feature type="transmembrane region" description="Helical" evidence="2">
    <location>
        <begin position="332"/>
        <end position="352"/>
    </location>
</feature>
<organism evidence="3 4">
    <name type="scientific">Anopheles farauti</name>
    <dbReference type="NCBI Taxonomy" id="69004"/>
    <lineage>
        <taxon>Eukaryota</taxon>
        <taxon>Metazoa</taxon>
        <taxon>Ecdysozoa</taxon>
        <taxon>Arthropoda</taxon>
        <taxon>Hexapoda</taxon>
        <taxon>Insecta</taxon>
        <taxon>Pterygota</taxon>
        <taxon>Neoptera</taxon>
        <taxon>Endopterygota</taxon>
        <taxon>Diptera</taxon>
        <taxon>Nematocera</taxon>
        <taxon>Culicoidea</taxon>
        <taxon>Culicidae</taxon>
        <taxon>Anophelinae</taxon>
        <taxon>Anopheles</taxon>
    </lineage>
</organism>
<keyword evidence="2" id="KW-0472">Membrane</keyword>
<feature type="region of interest" description="Disordered" evidence="1">
    <location>
        <begin position="111"/>
        <end position="150"/>
    </location>
</feature>
<keyword evidence="4" id="KW-1185">Reference proteome</keyword>
<sequence>MQQFVIMVKPGQIEMRVKMVVVMLLVLLVRVGGCGGGGGGGSMHKLPITIIVLLLILLFLLLGSVGILALHGKQILILLLSDTSDGYWLSIATMYDHQIGAVRRPPVPDAAASVNPPPPMPFNRLPAARRRSRRCSPASTTSPQSIASSRMISADGTSGGEVIPNRLPCFISIVSLPFTITGAIRLRNTSGPSPVHASSASASSAASTTSSSTIVIVVIGVTVAALLLLLLTPCRDRLRFEGPTMAAATDDDAELSRLGDIGSELVRGVVLSSTELVLLLMAALPLLLLTLIAVAAAVGRIRFVAAPVTYGWCCCCCCCCCLEGLLCSPAGAAAAVVLVAIAVVGRNLIVVFRAGRAVLTVELLLLPL</sequence>
<name>A0A182QKU7_9DIPT</name>
<feature type="transmembrane region" description="Helical" evidence="2">
    <location>
        <begin position="46"/>
        <end position="70"/>
    </location>
</feature>
<proteinExistence type="predicted"/>
<dbReference type="EMBL" id="AXCN02001803">
    <property type="status" value="NOT_ANNOTATED_CDS"/>
    <property type="molecule type" value="Genomic_DNA"/>
</dbReference>
<keyword evidence="2" id="KW-0812">Transmembrane</keyword>
<feature type="transmembrane region" description="Helical" evidence="2">
    <location>
        <begin position="303"/>
        <end position="326"/>
    </location>
</feature>
<dbReference type="Proteomes" id="UP000075886">
    <property type="component" value="Unassembled WGS sequence"/>
</dbReference>
<feature type="transmembrane region" description="Helical" evidence="2">
    <location>
        <begin position="213"/>
        <end position="231"/>
    </location>
</feature>
<accession>A0A182QKU7</accession>
<reference evidence="4" key="1">
    <citation type="submission" date="2014-01" db="EMBL/GenBank/DDBJ databases">
        <title>The Genome Sequence of Anopheles farauti FAR1 (V2).</title>
        <authorList>
            <consortium name="The Broad Institute Genomics Platform"/>
            <person name="Neafsey D.E."/>
            <person name="Besansky N."/>
            <person name="Howell P."/>
            <person name="Walton C."/>
            <person name="Young S.K."/>
            <person name="Zeng Q."/>
            <person name="Gargeya S."/>
            <person name="Fitzgerald M."/>
            <person name="Haas B."/>
            <person name="Abouelleil A."/>
            <person name="Allen A.W."/>
            <person name="Alvarado L."/>
            <person name="Arachchi H.M."/>
            <person name="Berlin A.M."/>
            <person name="Chapman S.B."/>
            <person name="Gainer-Dewar J."/>
            <person name="Goldberg J."/>
            <person name="Griggs A."/>
            <person name="Gujja S."/>
            <person name="Hansen M."/>
            <person name="Howarth C."/>
            <person name="Imamovic A."/>
            <person name="Ireland A."/>
            <person name="Larimer J."/>
            <person name="McCowan C."/>
            <person name="Murphy C."/>
            <person name="Pearson M."/>
            <person name="Poon T.W."/>
            <person name="Priest M."/>
            <person name="Roberts A."/>
            <person name="Saif S."/>
            <person name="Shea T."/>
            <person name="Sisk P."/>
            <person name="Sykes S."/>
            <person name="Wortman J."/>
            <person name="Nusbaum C."/>
            <person name="Birren B."/>
        </authorList>
    </citation>
    <scope>NUCLEOTIDE SEQUENCE [LARGE SCALE GENOMIC DNA]</scope>
    <source>
        <strain evidence="4">FAR1</strain>
    </source>
</reference>
<evidence type="ECO:0000313" key="3">
    <source>
        <dbReference type="EnsemblMetazoa" id="AFAF012247-PA"/>
    </source>
</evidence>
<dbReference type="VEuPathDB" id="VectorBase:AFAF012247"/>
<evidence type="ECO:0000313" key="4">
    <source>
        <dbReference type="Proteomes" id="UP000075886"/>
    </source>
</evidence>
<dbReference type="EnsemblMetazoa" id="AFAF012247-RA">
    <property type="protein sequence ID" value="AFAF012247-PA"/>
    <property type="gene ID" value="AFAF012247"/>
</dbReference>
<reference evidence="3" key="2">
    <citation type="submission" date="2020-05" db="UniProtKB">
        <authorList>
            <consortium name="EnsemblMetazoa"/>
        </authorList>
    </citation>
    <scope>IDENTIFICATION</scope>
    <source>
        <strain evidence="3">FAR1</strain>
    </source>
</reference>
<evidence type="ECO:0000256" key="1">
    <source>
        <dbReference type="SAM" id="MobiDB-lite"/>
    </source>
</evidence>
<protein>
    <submittedName>
        <fullName evidence="3">Uncharacterized protein</fullName>
    </submittedName>
</protein>
<keyword evidence="2" id="KW-1133">Transmembrane helix</keyword>